<evidence type="ECO:0000313" key="2">
    <source>
        <dbReference type="Proteomes" id="UP000245910"/>
    </source>
</evidence>
<dbReference type="AlphaFoldDB" id="A0A2L2T2N4"/>
<sequence>MAIITFKASMPREQHFFTERDHIRILIMNPPKLWSKSCSSPVRVYQPWWHLTKNWMAIPWRG</sequence>
<dbReference type="EMBL" id="LN649229">
    <property type="protein sequence ID" value="CEI64932.1"/>
    <property type="molecule type" value="Genomic_DNA"/>
</dbReference>
<reference evidence="2" key="1">
    <citation type="submission" date="2014-10" db="EMBL/GenBank/DDBJ databases">
        <authorList>
            <person name="King R."/>
        </authorList>
    </citation>
    <scope>NUCLEOTIDE SEQUENCE [LARGE SCALE GENOMIC DNA]</scope>
    <source>
        <strain evidence="2">A3/5</strain>
    </source>
</reference>
<evidence type="ECO:0000313" key="1">
    <source>
        <dbReference type="EMBL" id="CEI64932.1"/>
    </source>
</evidence>
<organism evidence="1 2">
    <name type="scientific">Fusarium venenatum</name>
    <dbReference type="NCBI Taxonomy" id="56646"/>
    <lineage>
        <taxon>Eukaryota</taxon>
        <taxon>Fungi</taxon>
        <taxon>Dikarya</taxon>
        <taxon>Ascomycota</taxon>
        <taxon>Pezizomycotina</taxon>
        <taxon>Sordariomycetes</taxon>
        <taxon>Hypocreomycetidae</taxon>
        <taxon>Hypocreales</taxon>
        <taxon>Nectriaceae</taxon>
        <taxon>Fusarium</taxon>
    </lineage>
</organism>
<dbReference type="Proteomes" id="UP000245910">
    <property type="component" value="Chromosome I"/>
</dbReference>
<protein>
    <submittedName>
        <fullName evidence="1">Uncharacterized protein</fullName>
    </submittedName>
</protein>
<name>A0A2L2T2N4_9HYPO</name>
<accession>A0A2L2T2N4</accession>
<keyword evidence="2" id="KW-1185">Reference proteome</keyword>
<proteinExistence type="predicted"/>